<comment type="caution">
    <text evidence="8">The sequence shown here is derived from an EMBL/GenBank/DDBJ whole genome shotgun (WGS) entry which is preliminary data.</text>
</comment>
<evidence type="ECO:0000256" key="1">
    <source>
        <dbReference type="ARBA" id="ARBA00004876"/>
    </source>
</evidence>
<dbReference type="EMBL" id="BDSP01000053">
    <property type="protein sequence ID" value="GAX12561.1"/>
    <property type="molecule type" value="Genomic_DNA"/>
</dbReference>
<organism evidence="8 9">
    <name type="scientific">Fistulifera solaris</name>
    <name type="common">Oleaginous diatom</name>
    <dbReference type="NCBI Taxonomy" id="1519565"/>
    <lineage>
        <taxon>Eukaryota</taxon>
        <taxon>Sar</taxon>
        <taxon>Stramenopiles</taxon>
        <taxon>Ochrophyta</taxon>
        <taxon>Bacillariophyta</taxon>
        <taxon>Bacillariophyceae</taxon>
        <taxon>Bacillariophycidae</taxon>
        <taxon>Naviculales</taxon>
        <taxon>Naviculaceae</taxon>
        <taxon>Fistulifera</taxon>
    </lineage>
</organism>
<dbReference type="GO" id="GO:0006535">
    <property type="term" value="P:cysteine biosynthetic process from serine"/>
    <property type="evidence" value="ECO:0007669"/>
    <property type="project" value="InterPro"/>
</dbReference>
<dbReference type="InterPro" id="IPR001451">
    <property type="entry name" value="Hexapep"/>
</dbReference>
<dbReference type="GO" id="GO:0005737">
    <property type="term" value="C:cytoplasm"/>
    <property type="evidence" value="ECO:0007669"/>
    <property type="project" value="InterPro"/>
</dbReference>
<evidence type="ECO:0000256" key="6">
    <source>
        <dbReference type="ARBA" id="ARBA00023315"/>
    </source>
</evidence>
<dbReference type="Proteomes" id="UP000198406">
    <property type="component" value="Unassembled WGS sequence"/>
</dbReference>
<dbReference type="OrthoDB" id="25818at2759"/>
<dbReference type="AlphaFoldDB" id="A0A1Z5JFN3"/>
<dbReference type="InterPro" id="IPR053376">
    <property type="entry name" value="Serine_acetyltransferase"/>
</dbReference>
<accession>A0A1Z5JFN3</accession>
<comment type="similarity">
    <text evidence="2">Belongs to the transferase hexapeptide repeat family.</text>
</comment>
<reference evidence="8 9" key="1">
    <citation type="journal article" date="2015" name="Plant Cell">
        <title>Oil accumulation by the oleaginous diatom Fistulifera solaris as revealed by the genome and transcriptome.</title>
        <authorList>
            <person name="Tanaka T."/>
            <person name="Maeda Y."/>
            <person name="Veluchamy A."/>
            <person name="Tanaka M."/>
            <person name="Abida H."/>
            <person name="Marechal E."/>
            <person name="Bowler C."/>
            <person name="Muto M."/>
            <person name="Sunaga Y."/>
            <person name="Tanaka M."/>
            <person name="Yoshino T."/>
            <person name="Taniguchi T."/>
            <person name="Fukuda Y."/>
            <person name="Nemoto M."/>
            <person name="Matsumoto M."/>
            <person name="Wong P.S."/>
            <person name="Aburatani S."/>
            <person name="Fujibuchi W."/>
        </authorList>
    </citation>
    <scope>NUCLEOTIDE SEQUENCE [LARGE SCALE GENOMIC DNA]</scope>
    <source>
        <strain evidence="8 9">JPCC DA0580</strain>
    </source>
</reference>
<dbReference type="GO" id="GO:0009001">
    <property type="term" value="F:serine O-acetyltransferase activity"/>
    <property type="evidence" value="ECO:0007669"/>
    <property type="project" value="UniProtKB-EC"/>
</dbReference>
<dbReference type="InterPro" id="IPR011004">
    <property type="entry name" value="Trimer_LpxA-like_sf"/>
</dbReference>
<sequence length="437" mass="47557">MKVYFLYLLRLLFPALTAAWLPLHASFARISFSLFGVRYKLGREDDDNTDAAKHWIAPLPVEKPSLVHNKISYVSLASVSSEDTATATTTNVSVVTTHHVVAHDETSQTLRSALWDEQHFAATNPDNTLSSSLTLSSEDVKASIIPLYPDIDLSIPETVYSQDGKIDRVWDLLRHEAYEQANREPLLVSFLHSTILNHPSLESSLAFLLANRLQSPAMMISTQLQSLVLDALQHSPVFRRSLRADIMAVRDRDPACSYLPDAFLYFKGFHALQTHRVAHYLWSQGKHTQALFLQSQSSQTFQIDIHPAATLGSGILLDHGTGVVIGSTASIGHNCSILHHVTLGGSGKKGVDRHPKVGNGVLLGAGATLLGPVRIGDGCQIGAGTLVIADLPAHSVAVGVPARIIGSFIDVTDQPSLRMNQLMDDCGRIITFEADGI</sequence>
<dbReference type="NCBIfam" id="NF041874">
    <property type="entry name" value="EPS_EpsC"/>
    <property type="match status" value="1"/>
</dbReference>
<feature type="domain" description="Serine acetyltransferase N-terminal" evidence="7">
    <location>
        <begin position="169"/>
        <end position="274"/>
    </location>
</feature>
<dbReference type="InterPro" id="IPR045304">
    <property type="entry name" value="LbH_SAT"/>
</dbReference>
<dbReference type="UniPathway" id="UPA00136">
    <property type="reaction ID" value="UER00199"/>
</dbReference>
<keyword evidence="5 8" id="KW-0808">Transferase</keyword>
<comment type="pathway">
    <text evidence="1">Amino-acid biosynthesis; L-cysteine biosynthesis; L-cysteine from L-serine: step 1/2.</text>
</comment>
<evidence type="ECO:0000256" key="5">
    <source>
        <dbReference type="ARBA" id="ARBA00022679"/>
    </source>
</evidence>
<evidence type="ECO:0000256" key="3">
    <source>
        <dbReference type="ARBA" id="ARBA00013266"/>
    </source>
</evidence>
<evidence type="ECO:0000313" key="8">
    <source>
        <dbReference type="EMBL" id="GAX12561.1"/>
    </source>
</evidence>
<dbReference type="CDD" id="cd03354">
    <property type="entry name" value="LbH_SAT"/>
    <property type="match status" value="1"/>
</dbReference>
<proteinExistence type="inferred from homology"/>
<dbReference type="SMART" id="SM00971">
    <property type="entry name" value="SATase_N"/>
    <property type="match status" value="1"/>
</dbReference>
<dbReference type="Gene3D" id="1.10.3130.10">
    <property type="entry name" value="serine acetyltransferase, domain 1"/>
    <property type="match status" value="1"/>
</dbReference>
<protein>
    <recommendedName>
        <fullName evidence="3">serine O-acetyltransferase</fullName>
        <ecNumber evidence="3">2.3.1.30</ecNumber>
    </recommendedName>
</protein>
<dbReference type="InParanoid" id="A0A1Z5JFN3"/>
<dbReference type="InterPro" id="IPR010493">
    <property type="entry name" value="Ser_AcTrfase_N"/>
</dbReference>
<dbReference type="Gene3D" id="2.160.10.10">
    <property type="entry name" value="Hexapeptide repeat proteins"/>
    <property type="match status" value="1"/>
</dbReference>
<keyword evidence="6 8" id="KW-0012">Acyltransferase</keyword>
<evidence type="ECO:0000256" key="4">
    <source>
        <dbReference type="ARBA" id="ARBA00022605"/>
    </source>
</evidence>
<name>A0A1Z5JFN3_FISSO</name>
<dbReference type="FunFam" id="2.160.10.10:FF:000002">
    <property type="entry name" value="Serine acetyltransferase"/>
    <property type="match status" value="1"/>
</dbReference>
<dbReference type="EC" id="2.3.1.30" evidence="3"/>
<dbReference type="InterPro" id="IPR042122">
    <property type="entry name" value="Ser_AcTrfase_N_sf"/>
</dbReference>
<evidence type="ECO:0000313" key="9">
    <source>
        <dbReference type="Proteomes" id="UP000198406"/>
    </source>
</evidence>
<dbReference type="Pfam" id="PF00132">
    <property type="entry name" value="Hexapep"/>
    <property type="match status" value="1"/>
</dbReference>
<dbReference type="Pfam" id="PF06426">
    <property type="entry name" value="SATase_N"/>
    <property type="match status" value="1"/>
</dbReference>
<evidence type="ECO:0000256" key="2">
    <source>
        <dbReference type="ARBA" id="ARBA00007274"/>
    </source>
</evidence>
<dbReference type="PANTHER" id="PTHR42811">
    <property type="entry name" value="SERINE ACETYLTRANSFERASE"/>
    <property type="match status" value="1"/>
</dbReference>
<gene>
    <name evidence="8" type="ORF">FisN_13Lh011</name>
</gene>
<dbReference type="SUPFAM" id="SSF51161">
    <property type="entry name" value="Trimeric LpxA-like enzymes"/>
    <property type="match status" value="1"/>
</dbReference>
<keyword evidence="9" id="KW-1185">Reference proteome</keyword>
<keyword evidence="4" id="KW-0028">Amino-acid biosynthesis</keyword>
<evidence type="ECO:0000259" key="7">
    <source>
        <dbReference type="SMART" id="SM00971"/>
    </source>
</evidence>